<sequence>MNIFKRIKYFLLGLLSSHIHLYISYMSALIYFSFKPSIKYYAKKYIFMDPLYNFLFLFFK</sequence>
<organism evidence="2 3">
    <name type="scientific">Plasmodium falciparum UGT5.1</name>
    <dbReference type="NCBI Taxonomy" id="1237627"/>
    <lineage>
        <taxon>Eukaryota</taxon>
        <taxon>Sar</taxon>
        <taxon>Alveolata</taxon>
        <taxon>Apicomplexa</taxon>
        <taxon>Aconoidasida</taxon>
        <taxon>Haemosporida</taxon>
        <taxon>Plasmodiidae</taxon>
        <taxon>Plasmodium</taxon>
        <taxon>Plasmodium (Laverania)</taxon>
    </lineage>
</organism>
<name>W7JHQ5_PLAFA</name>
<protein>
    <submittedName>
        <fullName evidence="2">Uncharacterized protein</fullName>
    </submittedName>
</protein>
<reference evidence="2 3" key="1">
    <citation type="submission" date="2013-02" db="EMBL/GenBank/DDBJ databases">
        <title>The Genome Sequence of Plasmodium falciparum UGT5.1.</title>
        <authorList>
            <consortium name="The Broad Institute Genome Sequencing Platform"/>
            <consortium name="The Broad Institute Genome Sequencing Center for Infectious Disease"/>
            <person name="Neafsey D."/>
            <person name="Cheeseman I."/>
            <person name="Volkman S."/>
            <person name="Adams J."/>
            <person name="Walker B."/>
            <person name="Young S.K."/>
            <person name="Zeng Q."/>
            <person name="Gargeya S."/>
            <person name="Fitzgerald M."/>
            <person name="Haas B."/>
            <person name="Abouelleil A."/>
            <person name="Alvarado L."/>
            <person name="Arachchi H.M."/>
            <person name="Berlin A.M."/>
            <person name="Chapman S.B."/>
            <person name="Dewar J."/>
            <person name="Goldberg J."/>
            <person name="Griggs A."/>
            <person name="Gujja S."/>
            <person name="Hansen M."/>
            <person name="Howarth C."/>
            <person name="Imamovic A."/>
            <person name="Larimer J."/>
            <person name="McCowan C."/>
            <person name="Murphy C."/>
            <person name="Neiman D."/>
            <person name="Pearson M."/>
            <person name="Priest M."/>
            <person name="Roberts A."/>
            <person name="Saif S."/>
            <person name="Shea T."/>
            <person name="Sisk P."/>
            <person name="Sykes S."/>
            <person name="Wortman J."/>
            <person name="Nusbaum C."/>
            <person name="Birren B."/>
        </authorList>
    </citation>
    <scope>NUCLEOTIDE SEQUENCE [LARGE SCALE GENOMIC DNA]</scope>
    <source>
        <strain evidence="2 3">UGT5.1</strain>
    </source>
</reference>
<dbReference type="Proteomes" id="UP000030697">
    <property type="component" value="Unassembled WGS sequence"/>
</dbReference>
<keyword evidence="1" id="KW-0472">Membrane</keyword>
<keyword evidence="1" id="KW-1133">Transmembrane helix</keyword>
<keyword evidence="1" id="KW-0812">Transmembrane</keyword>
<proteinExistence type="predicted"/>
<feature type="transmembrane region" description="Helical" evidence="1">
    <location>
        <begin position="9"/>
        <end position="34"/>
    </location>
</feature>
<evidence type="ECO:0000256" key="1">
    <source>
        <dbReference type="SAM" id="Phobius"/>
    </source>
</evidence>
<accession>W7JHQ5</accession>
<gene>
    <name evidence="2" type="ORF">C923_05175</name>
</gene>
<dbReference type="EMBL" id="KE124723">
    <property type="protein sequence ID" value="EWC74219.1"/>
    <property type="molecule type" value="Genomic_DNA"/>
</dbReference>
<dbReference type="AlphaFoldDB" id="W7JHQ5"/>
<evidence type="ECO:0000313" key="2">
    <source>
        <dbReference type="EMBL" id="EWC74219.1"/>
    </source>
</evidence>
<evidence type="ECO:0000313" key="3">
    <source>
        <dbReference type="Proteomes" id="UP000030697"/>
    </source>
</evidence>